<evidence type="ECO:0000256" key="5">
    <source>
        <dbReference type="ARBA" id="ARBA00023136"/>
    </source>
</evidence>
<feature type="domain" description="Root UVB sensitive protein C-terminal" evidence="8">
    <location>
        <begin position="285"/>
        <end position="429"/>
    </location>
</feature>
<evidence type="ECO:0000256" key="1">
    <source>
        <dbReference type="ARBA" id="ARBA00004370"/>
    </source>
</evidence>
<name>A0AAV1HXD8_9CHLO</name>
<dbReference type="InterPro" id="IPR054549">
    <property type="entry name" value="UVB_sens_RUS_dom"/>
</dbReference>
<dbReference type="Pfam" id="PF24160">
    <property type="entry name" value="UVB_sens_C"/>
    <property type="match status" value="1"/>
</dbReference>
<feature type="transmembrane region" description="Helical" evidence="6">
    <location>
        <begin position="232"/>
        <end position="250"/>
    </location>
</feature>
<dbReference type="Proteomes" id="UP001314263">
    <property type="component" value="Unassembled WGS sequence"/>
</dbReference>
<evidence type="ECO:0000256" key="6">
    <source>
        <dbReference type="SAM" id="Phobius"/>
    </source>
</evidence>
<evidence type="ECO:0000313" key="9">
    <source>
        <dbReference type="EMBL" id="CAK0746816.1"/>
    </source>
</evidence>
<keyword evidence="3 6" id="KW-0812">Transmembrane</keyword>
<dbReference type="Pfam" id="PF04884">
    <property type="entry name" value="UVB_sens_prot"/>
    <property type="match status" value="1"/>
</dbReference>
<protein>
    <recommendedName>
        <fullName evidence="11">Protein root UVB sensitive 3</fullName>
    </recommendedName>
</protein>
<dbReference type="InterPro" id="IPR006968">
    <property type="entry name" value="RUS_fam"/>
</dbReference>
<proteinExistence type="inferred from homology"/>
<keyword evidence="4 6" id="KW-1133">Transmembrane helix</keyword>
<accession>A0AAV1HXD8</accession>
<evidence type="ECO:0000313" key="10">
    <source>
        <dbReference type="Proteomes" id="UP001314263"/>
    </source>
</evidence>
<evidence type="ECO:0000256" key="4">
    <source>
        <dbReference type="ARBA" id="ARBA00022989"/>
    </source>
</evidence>
<evidence type="ECO:0000259" key="7">
    <source>
        <dbReference type="Pfam" id="PF04884"/>
    </source>
</evidence>
<dbReference type="PANTHER" id="PTHR12770">
    <property type="entry name" value="RUS1 FAMILY PROTEIN C16ORF58"/>
    <property type="match status" value="1"/>
</dbReference>
<dbReference type="PANTHER" id="PTHR12770:SF31">
    <property type="entry name" value="RUS FAMILY MEMBER 1"/>
    <property type="match status" value="1"/>
</dbReference>
<feature type="domain" description="Protein root UVB sensitive/RUS" evidence="7">
    <location>
        <begin position="41"/>
        <end position="276"/>
    </location>
</feature>
<keyword evidence="10" id="KW-1185">Reference proteome</keyword>
<evidence type="ECO:0000256" key="2">
    <source>
        <dbReference type="ARBA" id="ARBA00007558"/>
    </source>
</evidence>
<keyword evidence="5 6" id="KW-0472">Membrane</keyword>
<organism evidence="9 10">
    <name type="scientific">Coccomyxa viridis</name>
    <dbReference type="NCBI Taxonomy" id="1274662"/>
    <lineage>
        <taxon>Eukaryota</taxon>
        <taxon>Viridiplantae</taxon>
        <taxon>Chlorophyta</taxon>
        <taxon>core chlorophytes</taxon>
        <taxon>Trebouxiophyceae</taxon>
        <taxon>Trebouxiophyceae incertae sedis</taxon>
        <taxon>Coccomyxaceae</taxon>
        <taxon>Coccomyxa</taxon>
    </lineage>
</organism>
<sequence>MGQDAPLVCIEYCRHRQTCTWTQNGTHKALKQANVKSLSSASVLDGFWRGFLPEGYPDSVTPDYLAFQAWDSIQALCSYVRGMICSQAILQGIGVGEQAASPLAAVFQFFVRDLAGMLGGVLFAFAQGSDLDIYAKQWRLFADCINNVGYVADLMSPLFPDAFLLLACLGSLARAITGVAGGATRAALTQHFALVGNAADISAKEGSQETATTLIGMVVGMAVLRMASGYNLLIWAIFLLLSVMHIYANVRAARSLQLTSLNPARLEIILAHYLSTQVEGSAGQVCSPEEIAALEPLLPPTVTNIWWRRLSREPMPNLIMGARLSALEGIGERLAALPEDQDERYIVALSCSGAHASVVLRVDCTPEDILEAYAHAYTVLSSSQPPEQRLSDAAIWMEHSWPLLRSRLEECRWCLERPSLCSSPWRAAWGSKLRSESKDHLKTS</sequence>
<comment type="subcellular location">
    <subcellularLocation>
        <location evidence="1">Membrane</location>
    </subcellularLocation>
</comment>
<dbReference type="InterPro" id="IPR055412">
    <property type="entry name" value="UVB_sens_C"/>
</dbReference>
<comment type="similarity">
    <text evidence="2">Belongs to the RUS1 family.</text>
</comment>
<gene>
    <name evidence="9" type="ORF">CVIRNUC_001720</name>
</gene>
<reference evidence="9 10" key="1">
    <citation type="submission" date="2023-10" db="EMBL/GenBank/DDBJ databases">
        <authorList>
            <person name="Maclean D."/>
            <person name="Macfadyen A."/>
        </authorList>
    </citation>
    <scope>NUCLEOTIDE SEQUENCE [LARGE SCALE GENOMIC DNA]</scope>
</reference>
<evidence type="ECO:0000259" key="8">
    <source>
        <dbReference type="Pfam" id="PF24160"/>
    </source>
</evidence>
<dbReference type="GO" id="GO:0016020">
    <property type="term" value="C:membrane"/>
    <property type="evidence" value="ECO:0007669"/>
    <property type="project" value="UniProtKB-SubCell"/>
</dbReference>
<evidence type="ECO:0000256" key="3">
    <source>
        <dbReference type="ARBA" id="ARBA00022692"/>
    </source>
</evidence>
<dbReference type="AlphaFoldDB" id="A0AAV1HXD8"/>
<evidence type="ECO:0008006" key="11">
    <source>
        <dbReference type="Google" id="ProtNLM"/>
    </source>
</evidence>
<comment type="caution">
    <text evidence="9">The sequence shown here is derived from an EMBL/GenBank/DDBJ whole genome shotgun (WGS) entry which is preliminary data.</text>
</comment>
<dbReference type="EMBL" id="CAUYUE010000002">
    <property type="protein sequence ID" value="CAK0746816.1"/>
    <property type="molecule type" value="Genomic_DNA"/>
</dbReference>